<proteinExistence type="predicted"/>
<dbReference type="Ensembl" id="ENSPMET00000016085.1">
    <property type="protein sequence ID" value="ENSPMEP00000000317.1"/>
    <property type="gene ID" value="ENSPMEG00000001081.1"/>
</dbReference>
<evidence type="ECO:0000259" key="6">
    <source>
        <dbReference type="PROSITE" id="PS50835"/>
    </source>
</evidence>
<keyword evidence="4" id="KW-0325">Glycoprotein</keyword>
<dbReference type="SUPFAM" id="SSF48726">
    <property type="entry name" value="Immunoglobulin"/>
    <property type="match status" value="3"/>
</dbReference>
<keyword evidence="2 5" id="KW-0732">Signal</keyword>
<dbReference type="InterPro" id="IPR007110">
    <property type="entry name" value="Ig-like_dom"/>
</dbReference>
<sequence>MRTMKTMASLLNICVFLLCCSAAVASQGCDQFVAVGGNFIVPLGYKLKTTDKLKWKFNGIIIFHKRPEKLIEGKSDDINDDGSLKLTNLKKDQAGLYTAEVHDDNGLQQDTKSTNLCTLDPVKKPTVNITCLASEVVFTCSHDPQPDGTKQYDAIYYKWFYYDKMISNGTETSMTRKAAETENLLVSCEVGNKVSSAKSDSLTHTCNVKTVKKPGIHGECKDSEVIITCHAPQLPDNAQFKWFQDGEVIVNETETSLTINSAESKNKNFSCEVYNQASSKKSDSFSHSCVGSSKYMQHLLHYKCRMWLS</sequence>
<comment type="subcellular location">
    <subcellularLocation>
        <location evidence="1">Membrane</location>
    </subcellularLocation>
</comment>
<organism evidence="7 8">
    <name type="scientific">Poecilia mexicana</name>
    <dbReference type="NCBI Taxonomy" id="48701"/>
    <lineage>
        <taxon>Eukaryota</taxon>
        <taxon>Metazoa</taxon>
        <taxon>Chordata</taxon>
        <taxon>Craniata</taxon>
        <taxon>Vertebrata</taxon>
        <taxon>Euteleostomi</taxon>
        <taxon>Actinopterygii</taxon>
        <taxon>Neopterygii</taxon>
        <taxon>Teleostei</taxon>
        <taxon>Neoteleostei</taxon>
        <taxon>Acanthomorphata</taxon>
        <taxon>Ovalentaria</taxon>
        <taxon>Atherinomorphae</taxon>
        <taxon>Cyprinodontiformes</taxon>
        <taxon>Poeciliidae</taxon>
        <taxon>Poeciliinae</taxon>
        <taxon>Poecilia</taxon>
    </lineage>
</organism>
<evidence type="ECO:0000256" key="4">
    <source>
        <dbReference type="ARBA" id="ARBA00023180"/>
    </source>
</evidence>
<evidence type="ECO:0000256" key="2">
    <source>
        <dbReference type="ARBA" id="ARBA00022729"/>
    </source>
</evidence>
<keyword evidence="8" id="KW-1185">Reference proteome</keyword>
<dbReference type="GO" id="GO:0016020">
    <property type="term" value="C:membrane"/>
    <property type="evidence" value="ECO:0007669"/>
    <property type="project" value="UniProtKB-SubCell"/>
</dbReference>
<dbReference type="InterPro" id="IPR036179">
    <property type="entry name" value="Ig-like_dom_sf"/>
</dbReference>
<dbReference type="PANTHER" id="PTHR12080:SF134">
    <property type="entry name" value="CD48 ANTIGEN"/>
    <property type="match status" value="1"/>
</dbReference>
<keyword evidence="3" id="KW-0472">Membrane</keyword>
<reference evidence="7" key="2">
    <citation type="submission" date="2025-09" db="UniProtKB">
        <authorList>
            <consortium name="Ensembl"/>
        </authorList>
    </citation>
    <scope>IDENTIFICATION</scope>
</reference>
<dbReference type="PROSITE" id="PS51257">
    <property type="entry name" value="PROKAR_LIPOPROTEIN"/>
    <property type="match status" value="1"/>
</dbReference>
<dbReference type="InterPro" id="IPR015631">
    <property type="entry name" value="CD2/SLAM_rcpt"/>
</dbReference>
<dbReference type="PANTHER" id="PTHR12080">
    <property type="entry name" value="SIGNALING LYMPHOCYTIC ACTIVATION MOLECULE"/>
    <property type="match status" value="1"/>
</dbReference>
<reference evidence="7" key="1">
    <citation type="submission" date="2025-08" db="UniProtKB">
        <authorList>
            <consortium name="Ensembl"/>
        </authorList>
    </citation>
    <scope>IDENTIFICATION</scope>
</reference>
<dbReference type="Pfam" id="PF13895">
    <property type="entry name" value="Ig_2"/>
    <property type="match status" value="1"/>
</dbReference>
<feature type="chain" id="PRO_5017184598" description="Ig-like domain-containing protein" evidence="5">
    <location>
        <begin position="26"/>
        <end position="309"/>
    </location>
</feature>
<dbReference type="STRING" id="48701.ENSPMEP00000000317"/>
<evidence type="ECO:0000313" key="8">
    <source>
        <dbReference type="Proteomes" id="UP000261480"/>
    </source>
</evidence>
<feature type="signal peptide" evidence="5">
    <location>
        <begin position="1"/>
        <end position="25"/>
    </location>
</feature>
<evidence type="ECO:0000256" key="3">
    <source>
        <dbReference type="ARBA" id="ARBA00023136"/>
    </source>
</evidence>
<protein>
    <recommendedName>
        <fullName evidence="6">Ig-like domain-containing protein</fullName>
    </recommendedName>
</protein>
<dbReference type="InterPro" id="IPR013783">
    <property type="entry name" value="Ig-like_fold"/>
</dbReference>
<dbReference type="PROSITE" id="PS50835">
    <property type="entry name" value="IG_LIKE"/>
    <property type="match status" value="1"/>
</dbReference>
<name>A0A3B3WCB1_9TELE</name>
<dbReference type="Proteomes" id="UP000261480">
    <property type="component" value="Unplaced"/>
</dbReference>
<dbReference type="Gene3D" id="2.60.40.10">
    <property type="entry name" value="Immunoglobulins"/>
    <property type="match status" value="3"/>
</dbReference>
<feature type="domain" description="Ig-like" evidence="6">
    <location>
        <begin position="223"/>
        <end position="286"/>
    </location>
</feature>
<evidence type="ECO:0000256" key="1">
    <source>
        <dbReference type="ARBA" id="ARBA00004370"/>
    </source>
</evidence>
<dbReference type="AlphaFoldDB" id="A0A3B3WCB1"/>
<evidence type="ECO:0000256" key="5">
    <source>
        <dbReference type="SAM" id="SignalP"/>
    </source>
</evidence>
<evidence type="ECO:0000313" key="7">
    <source>
        <dbReference type="Ensembl" id="ENSPMEP00000000317.1"/>
    </source>
</evidence>
<accession>A0A3B3WCB1</accession>